<evidence type="ECO:0000256" key="2">
    <source>
        <dbReference type="ARBA" id="ARBA00006782"/>
    </source>
</evidence>
<reference evidence="9 10" key="1">
    <citation type="submission" date="2024-03" db="EMBL/GenBank/DDBJ databases">
        <title>A high-quality draft genome sequence of Diaporthe vaccinii, a causative agent of upright dieback and viscid rot disease in cranberry plants.</title>
        <authorList>
            <person name="Sarrasin M."/>
            <person name="Lang B.F."/>
            <person name="Burger G."/>
        </authorList>
    </citation>
    <scope>NUCLEOTIDE SEQUENCE [LARGE SCALE GENOMIC DNA]</scope>
    <source>
        <strain evidence="9 10">IS7</strain>
    </source>
</reference>
<evidence type="ECO:0000256" key="7">
    <source>
        <dbReference type="SAM" id="Phobius"/>
    </source>
</evidence>
<dbReference type="PANTHER" id="PTHR22913">
    <property type="entry name" value="HYALURONAN SYNTHASE"/>
    <property type="match status" value="1"/>
</dbReference>
<keyword evidence="6 7" id="KW-0472">Membrane</keyword>
<feature type="domain" description="Glycosyltransferase 2-like" evidence="8">
    <location>
        <begin position="259"/>
        <end position="445"/>
    </location>
</feature>
<comment type="subcellular location">
    <subcellularLocation>
        <location evidence="1">Cell membrane</location>
    </subcellularLocation>
</comment>
<dbReference type="SUPFAM" id="SSF53448">
    <property type="entry name" value="Nucleotide-diphospho-sugar transferases"/>
    <property type="match status" value="1"/>
</dbReference>
<evidence type="ECO:0000256" key="1">
    <source>
        <dbReference type="ARBA" id="ARBA00004236"/>
    </source>
</evidence>
<keyword evidence="4" id="KW-0328">Glycosyltransferase</keyword>
<name>A0ABR4EVQ6_9PEZI</name>
<protein>
    <recommendedName>
        <fullName evidence="8">Glycosyltransferase 2-like domain-containing protein</fullName>
    </recommendedName>
</protein>
<gene>
    <name evidence="9" type="ORF">FJTKL_06886</name>
</gene>
<dbReference type="InterPro" id="IPR001173">
    <property type="entry name" value="Glyco_trans_2-like"/>
</dbReference>
<keyword evidence="3" id="KW-1003">Cell membrane</keyword>
<feature type="transmembrane region" description="Helical" evidence="7">
    <location>
        <begin position="551"/>
        <end position="570"/>
    </location>
</feature>
<comment type="caution">
    <text evidence="9">The sequence shown here is derived from an EMBL/GenBank/DDBJ whole genome shotgun (WGS) entry which is preliminary data.</text>
</comment>
<dbReference type="EMBL" id="JBAWTH010000024">
    <property type="protein sequence ID" value="KAL2286529.1"/>
    <property type="molecule type" value="Genomic_DNA"/>
</dbReference>
<proteinExistence type="inferred from homology"/>
<dbReference type="PANTHER" id="PTHR22913:SF12">
    <property type="entry name" value="MANNURONAN SYNTHASE"/>
    <property type="match status" value="1"/>
</dbReference>
<sequence length="576" mass="64306">MLRLIAPGIGHSVLRIAATSGILAGAFALFQLGYLILTVDALVKLFLTFLYTHLNPEQKRKHANDHESFPKEKILPQVEPQQLCELEEANVPSVSIDELNLNDKEPEVIGCVVGWREDEELYARCLKSLFSTPSCTTVVAGIDGDEIEDERMVDVFQKAYPDGAVFRLAQPLSETLEHLATLADVDLLNDEDGQAAILERLQSYVAELLAEDLLPSHLRDVKAICVVQPHRSKKDILFTTLIFATILAQAQAIHFVFSTDSDSTVSPEAIPKMARKLSSDQNIGGVSGHMRFFHPNPTFITKVATSYYWFQQDVYKIQGAIFGANECQPGPCGAFRASALTKVLVPWSCQRVLGRKMITNEDRHLTTRLLWAGYDVHHVPDAVVYTDTPDTFSTWVRQQVRWSRGTMIETIWYPRMVSRLSPWHIFTILKSRLIPIIIFCMVVSSAVTGRRLLGGMLDRVVADAVITVDLFCCLSLQVAYLVFLGPNDTLVQDLIWLVPALVWFLVLSPGIVVWSLITVLDGSWGTQPRAVARKASDGCTSSNLRHASNEVVFVLCWLGVFLISVFRDYYHTGTTA</sequence>
<evidence type="ECO:0000259" key="8">
    <source>
        <dbReference type="Pfam" id="PF13632"/>
    </source>
</evidence>
<dbReference type="InterPro" id="IPR029044">
    <property type="entry name" value="Nucleotide-diphossugar_trans"/>
</dbReference>
<accession>A0ABR4EVQ6</accession>
<dbReference type="Proteomes" id="UP001600888">
    <property type="component" value="Unassembled WGS sequence"/>
</dbReference>
<evidence type="ECO:0000313" key="9">
    <source>
        <dbReference type="EMBL" id="KAL2286529.1"/>
    </source>
</evidence>
<organism evidence="9 10">
    <name type="scientific">Diaporthe vaccinii</name>
    <dbReference type="NCBI Taxonomy" id="105482"/>
    <lineage>
        <taxon>Eukaryota</taxon>
        <taxon>Fungi</taxon>
        <taxon>Dikarya</taxon>
        <taxon>Ascomycota</taxon>
        <taxon>Pezizomycotina</taxon>
        <taxon>Sordariomycetes</taxon>
        <taxon>Sordariomycetidae</taxon>
        <taxon>Diaporthales</taxon>
        <taxon>Diaporthaceae</taxon>
        <taxon>Diaporthe</taxon>
        <taxon>Diaporthe eres species complex</taxon>
    </lineage>
</organism>
<dbReference type="Gene3D" id="3.90.550.10">
    <property type="entry name" value="Spore Coat Polysaccharide Biosynthesis Protein SpsA, Chain A"/>
    <property type="match status" value="1"/>
</dbReference>
<keyword evidence="5" id="KW-0808">Transferase</keyword>
<evidence type="ECO:0000256" key="5">
    <source>
        <dbReference type="ARBA" id="ARBA00022679"/>
    </source>
</evidence>
<feature type="transmembrane region" description="Helical" evidence="7">
    <location>
        <begin position="460"/>
        <end position="483"/>
    </location>
</feature>
<evidence type="ECO:0000256" key="6">
    <source>
        <dbReference type="ARBA" id="ARBA00023136"/>
    </source>
</evidence>
<feature type="transmembrane region" description="Helical" evidence="7">
    <location>
        <begin position="495"/>
        <end position="520"/>
    </location>
</feature>
<feature type="transmembrane region" description="Helical" evidence="7">
    <location>
        <begin position="423"/>
        <end position="448"/>
    </location>
</feature>
<keyword evidence="7" id="KW-0812">Transmembrane</keyword>
<evidence type="ECO:0000256" key="4">
    <source>
        <dbReference type="ARBA" id="ARBA00022676"/>
    </source>
</evidence>
<evidence type="ECO:0000256" key="3">
    <source>
        <dbReference type="ARBA" id="ARBA00022475"/>
    </source>
</evidence>
<keyword evidence="7" id="KW-1133">Transmembrane helix</keyword>
<evidence type="ECO:0000313" key="10">
    <source>
        <dbReference type="Proteomes" id="UP001600888"/>
    </source>
</evidence>
<dbReference type="Pfam" id="PF13632">
    <property type="entry name" value="Glyco_trans_2_3"/>
    <property type="match status" value="1"/>
</dbReference>
<comment type="similarity">
    <text evidence="2">Belongs to the NodC/HAS family.</text>
</comment>
<keyword evidence="10" id="KW-1185">Reference proteome</keyword>